<dbReference type="EMBL" id="MU117966">
    <property type="protein sequence ID" value="KAF9652938.1"/>
    <property type="molecule type" value="Genomic_DNA"/>
</dbReference>
<name>A0ACB6ZU36_THEGA</name>
<gene>
    <name evidence="1" type="ORF">BDM02DRAFT_2408347</name>
</gene>
<keyword evidence="2" id="KW-1185">Reference proteome</keyword>
<protein>
    <submittedName>
        <fullName evidence="1">Uncharacterized protein</fullName>
    </submittedName>
</protein>
<reference evidence="1" key="2">
    <citation type="journal article" date="2020" name="Nat. Commun.">
        <title>Large-scale genome sequencing of mycorrhizal fungi provides insights into the early evolution of symbiotic traits.</title>
        <authorList>
            <person name="Miyauchi S."/>
            <person name="Kiss E."/>
            <person name="Kuo A."/>
            <person name="Drula E."/>
            <person name="Kohler A."/>
            <person name="Sanchez-Garcia M."/>
            <person name="Morin E."/>
            <person name="Andreopoulos B."/>
            <person name="Barry K.W."/>
            <person name="Bonito G."/>
            <person name="Buee M."/>
            <person name="Carver A."/>
            <person name="Chen C."/>
            <person name="Cichocki N."/>
            <person name="Clum A."/>
            <person name="Culley D."/>
            <person name="Crous P.W."/>
            <person name="Fauchery L."/>
            <person name="Girlanda M."/>
            <person name="Hayes R.D."/>
            <person name="Keri Z."/>
            <person name="LaButti K."/>
            <person name="Lipzen A."/>
            <person name="Lombard V."/>
            <person name="Magnuson J."/>
            <person name="Maillard F."/>
            <person name="Murat C."/>
            <person name="Nolan M."/>
            <person name="Ohm R.A."/>
            <person name="Pangilinan J."/>
            <person name="Pereira M.F."/>
            <person name="Perotto S."/>
            <person name="Peter M."/>
            <person name="Pfister S."/>
            <person name="Riley R."/>
            <person name="Sitrit Y."/>
            <person name="Stielow J.B."/>
            <person name="Szollosi G."/>
            <person name="Zifcakova L."/>
            <person name="Stursova M."/>
            <person name="Spatafora J.W."/>
            <person name="Tedersoo L."/>
            <person name="Vaario L.M."/>
            <person name="Yamada A."/>
            <person name="Yan M."/>
            <person name="Wang P."/>
            <person name="Xu J."/>
            <person name="Bruns T."/>
            <person name="Baldrian P."/>
            <person name="Vilgalys R."/>
            <person name="Dunand C."/>
            <person name="Henrissat B."/>
            <person name="Grigoriev I.V."/>
            <person name="Hibbett D."/>
            <person name="Nagy L.G."/>
            <person name="Martin F.M."/>
        </authorList>
    </citation>
    <scope>NUCLEOTIDE SEQUENCE</scope>
    <source>
        <strain evidence="1">P2</strain>
    </source>
</reference>
<evidence type="ECO:0000313" key="1">
    <source>
        <dbReference type="EMBL" id="KAF9652938.1"/>
    </source>
</evidence>
<organism evidence="1 2">
    <name type="scientific">Thelephora ganbajun</name>
    <name type="common">Ganba fungus</name>
    <dbReference type="NCBI Taxonomy" id="370292"/>
    <lineage>
        <taxon>Eukaryota</taxon>
        <taxon>Fungi</taxon>
        <taxon>Dikarya</taxon>
        <taxon>Basidiomycota</taxon>
        <taxon>Agaricomycotina</taxon>
        <taxon>Agaricomycetes</taxon>
        <taxon>Thelephorales</taxon>
        <taxon>Thelephoraceae</taxon>
        <taxon>Thelephora</taxon>
    </lineage>
</organism>
<sequence>MMTRGSKNAVKFPGPRLSMINGDGGSVPNSHNCARDFNVIFLDYPVGVGICYVDISRRGLWLSIPTRCCKLYASSCYDCPELFRTFRRGCRHVPYSFPRCSLLMSSFLGGEDSCLYSRPRFWTRTRSLSLLV</sequence>
<evidence type="ECO:0000313" key="2">
    <source>
        <dbReference type="Proteomes" id="UP000886501"/>
    </source>
</evidence>
<dbReference type="Proteomes" id="UP000886501">
    <property type="component" value="Unassembled WGS sequence"/>
</dbReference>
<reference evidence="1" key="1">
    <citation type="submission" date="2019-10" db="EMBL/GenBank/DDBJ databases">
        <authorList>
            <consortium name="DOE Joint Genome Institute"/>
            <person name="Kuo A."/>
            <person name="Miyauchi S."/>
            <person name="Kiss E."/>
            <person name="Drula E."/>
            <person name="Kohler A."/>
            <person name="Sanchez-Garcia M."/>
            <person name="Andreopoulos B."/>
            <person name="Barry K.W."/>
            <person name="Bonito G."/>
            <person name="Buee M."/>
            <person name="Carver A."/>
            <person name="Chen C."/>
            <person name="Cichocki N."/>
            <person name="Clum A."/>
            <person name="Culley D."/>
            <person name="Crous P.W."/>
            <person name="Fauchery L."/>
            <person name="Girlanda M."/>
            <person name="Hayes R."/>
            <person name="Keri Z."/>
            <person name="Labutti K."/>
            <person name="Lipzen A."/>
            <person name="Lombard V."/>
            <person name="Magnuson J."/>
            <person name="Maillard F."/>
            <person name="Morin E."/>
            <person name="Murat C."/>
            <person name="Nolan M."/>
            <person name="Ohm R."/>
            <person name="Pangilinan J."/>
            <person name="Pereira M."/>
            <person name="Perotto S."/>
            <person name="Peter M."/>
            <person name="Riley R."/>
            <person name="Sitrit Y."/>
            <person name="Stielow B."/>
            <person name="Szollosi G."/>
            <person name="Zifcakova L."/>
            <person name="Stursova M."/>
            <person name="Spatafora J.W."/>
            <person name="Tedersoo L."/>
            <person name="Vaario L.-M."/>
            <person name="Yamada A."/>
            <person name="Yan M."/>
            <person name="Wang P."/>
            <person name="Xu J."/>
            <person name="Bruns T."/>
            <person name="Baldrian P."/>
            <person name="Vilgalys R."/>
            <person name="Henrissat B."/>
            <person name="Grigoriev I.V."/>
            <person name="Hibbett D."/>
            <person name="Nagy L.G."/>
            <person name="Martin F.M."/>
        </authorList>
    </citation>
    <scope>NUCLEOTIDE SEQUENCE</scope>
    <source>
        <strain evidence="1">P2</strain>
    </source>
</reference>
<comment type="caution">
    <text evidence="1">The sequence shown here is derived from an EMBL/GenBank/DDBJ whole genome shotgun (WGS) entry which is preliminary data.</text>
</comment>
<proteinExistence type="predicted"/>
<accession>A0ACB6ZU36</accession>